<evidence type="ECO:0000313" key="3">
    <source>
        <dbReference type="Proteomes" id="UP000176998"/>
    </source>
</evidence>
<feature type="compositionally biased region" description="Basic residues" evidence="1">
    <location>
        <begin position="1"/>
        <end position="17"/>
    </location>
</feature>
<accession>A0A1G4ASK4</accession>
<feature type="region of interest" description="Disordered" evidence="1">
    <location>
        <begin position="1"/>
        <end position="36"/>
    </location>
</feature>
<proteinExistence type="predicted"/>
<evidence type="ECO:0000313" key="2">
    <source>
        <dbReference type="EMBL" id="OHE92140.1"/>
    </source>
</evidence>
<gene>
    <name evidence="2" type="ORF">CORC01_12543</name>
</gene>
<evidence type="ECO:0000256" key="1">
    <source>
        <dbReference type="SAM" id="MobiDB-lite"/>
    </source>
</evidence>
<keyword evidence="3" id="KW-1185">Reference proteome</keyword>
<sequence length="123" mass="13114">MERKGKKRRHGGRHRGCPRPNLFQPGESVEEETMEGELVEPLLQAEDGGGGAEGRVFPAVPMCVGERPADLVAAAWRGRERPAPGPAIEEAALTAVASQECPGRMMRIPDAAEARQGEGCSKA</sequence>
<dbReference type="Proteomes" id="UP000176998">
    <property type="component" value="Unassembled WGS sequence"/>
</dbReference>
<dbReference type="EMBL" id="MJBS01000157">
    <property type="protein sequence ID" value="OHE92140.1"/>
    <property type="molecule type" value="Genomic_DNA"/>
</dbReference>
<dbReference type="AlphaFoldDB" id="A0A1G4ASK4"/>
<name>A0A1G4ASK4_9PEZI</name>
<protein>
    <submittedName>
        <fullName evidence="2">Uncharacterized protein</fullName>
    </submittedName>
</protein>
<dbReference type="GeneID" id="34565673"/>
<reference evidence="2 3" key="1">
    <citation type="submission" date="2016-09" db="EMBL/GenBank/DDBJ databases">
        <authorList>
            <person name="Capua I."/>
            <person name="De Benedictis P."/>
            <person name="Joannis T."/>
            <person name="Lombin L.H."/>
            <person name="Cattoli G."/>
        </authorList>
    </citation>
    <scope>NUCLEOTIDE SEQUENCE [LARGE SCALE GENOMIC DNA]</scope>
    <source>
        <strain evidence="2 3">IMI 309357</strain>
    </source>
</reference>
<dbReference type="RefSeq" id="XP_022469310.1">
    <property type="nucleotide sequence ID" value="XM_022624163.1"/>
</dbReference>
<comment type="caution">
    <text evidence="2">The sequence shown here is derived from an EMBL/GenBank/DDBJ whole genome shotgun (WGS) entry which is preliminary data.</text>
</comment>
<organism evidence="2 3">
    <name type="scientific">Colletotrichum orchidophilum</name>
    <dbReference type="NCBI Taxonomy" id="1209926"/>
    <lineage>
        <taxon>Eukaryota</taxon>
        <taxon>Fungi</taxon>
        <taxon>Dikarya</taxon>
        <taxon>Ascomycota</taxon>
        <taxon>Pezizomycotina</taxon>
        <taxon>Sordariomycetes</taxon>
        <taxon>Hypocreomycetidae</taxon>
        <taxon>Glomerellales</taxon>
        <taxon>Glomerellaceae</taxon>
        <taxon>Colletotrichum</taxon>
    </lineage>
</organism>